<dbReference type="RefSeq" id="WP_014131106.1">
    <property type="nucleotide sequence ID" value="NC_016078.1"/>
</dbReference>
<dbReference type="AlphaFoldDB" id="G4RFB9"/>
<organism evidence="2 3">
    <name type="scientific">Pelagibacterium halotolerans (strain DSM 22347 / JCM 15775 / CGMCC 1.7692 / B2)</name>
    <dbReference type="NCBI Taxonomy" id="1082931"/>
    <lineage>
        <taxon>Bacteria</taxon>
        <taxon>Pseudomonadati</taxon>
        <taxon>Pseudomonadota</taxon>
        <taxon>Alphaproteobacteria</taxon>
        <taxon>Hyphomicrobiales</taxon>
        <taxon>Devosiaceae</taxon>
        <taxon>Pelagibacterium</taxon>
    </lineage>
</organism>
<evidence type="ECO:0000313" key="3">
    <source>
        <dbReference type="Proteomes" id="UP000008850"/>
    </source>
</evidence>
<dbReference type="STRING" id="1082931.KKY_1947"/>
<dbReference type="Proteomes" id="UP000008850">
    <property type="component" value="Chromosome"/>
</dbReference>
<dbReference type="InterPro" id="IPR000182">
    <property type="entry name" value="GNAT_dom"/>
</dbReference>
<dbReference type="InterPro" id="IPR016181">
    <property type="entry name" value="Acyl_CoA_acyltransferase"/>
</dbReference>
<dbReference type="EMBL" id="CP003075">
    <property type="protein sequence ID" value="AEQ51957.1"/>
    <property type="molecule type" value="Genomic_DNA"/>
</dbReference>
<dbReference type="KEGG" id="phl:KKY_1947"/>
<dbReference type="PANTHER" id="PTHR43792">
    <property type="entry name" value="GNAT FAMILY, PUTATIVE (AFU_ORTHOLOGUE AFUA_3G00765)-RELATED-RELATED"/>
    <property type="match status" value="1"/>
</dbReference>
<evidence type="ECO:0000259" key="1">
    <source>
        <dbReference type="PROSITE" id="PS51186"/>
    </source>
</evidence>
<dbReference type="Pfam" id="PF13302">
    <property type="entry name" value="Acetyltransf_3"/>
    <property type="match status" value="1"/>
</dbReference>
<feature type="domain" description="N-acetyltransferase" evidence="1">
    <location>
        <begin position="8"/>
        <end position="181"/>
    </location>
</feature>
<keyword evidence="3" id="KW-1185">Reference proteome</keyword>
<dbReference type="HOGENOM" id="CLU_013985_3_1_5"/>
<reference evidence="2 3" key="1">
    <citation type="journal article" date="2012" name="J. Bacteriol.">
        <title>Complete genome sequence of Pelagibacterium halotolerans B2T.</title>
        <authorList>
            <person name="Huo Y.Y."/>
            <person name="Cheng H."/>
            <person name="Han X.F."/>
            <person name="Jiang X.W."/>
            <person name="Sun C."/>
            <person name="Zhang X.Q."/>
            <person name="Zhu X.F."/>
            <person name="Liu Y.F."/>
            <person name="Li P.F."/>
            <person name="Ni P.X."/>
            <person name="Wu M."/>
        </authorList>
    </citation>
    <scope>NUCLEOTIDE SEQUENCE [LARGE SCALE GENOMIC DNA]</scope>
    <source>
        <strain evidence="3">DSM 22347 / JCM 15775 / CGMCC 1.7692 / B2</strain>
    </source>
</reference>
<sequence length="184" mass="20733">MKLETERLILRPWQKSDLGAYAALQGDPLVRRFFPACMTAEQAETDLLGHMEKYAANGFGMMAAEFRQTGELVGLIGIGKVPDIIRDVIPSHPDIEIGWVIHHRFWGQGLAPEGAARWRDYAFAELGLPQIVAFTAAINTPSQRVMGKIGMRRDPSDDYEHPRIAPDHPLHRHVLYRVTNPRLS</sequence>
<accession>G4RFB9</accession>
<dbReference type="eggNOG" id="COG1670">
    <property type="taxonomic scope" value="Bacteria"/>
</dbReference>
<evidence type="ECO:0000313" key="2">
    <source>
        <dbReference type="EMBL" id="AEQ51957.1"/>
    </source>
</evidence>
<keyword evidence="2" id="KW-0808">Transferase</keyword>
<dbReference type="GO" id="GO:0016747">
    <property type="term" value="F:acyltransferase activity, transferring groups other than amino-acyl groups"/>
    <property type="evidence" value="ECO:0007669"/>
    <property type="project" value="InterPro"/>
</dbReference>
<gene>
    <name evidence="2" type="ordered locus">KKY_1947</name>
</gene>
<protein>
    <submittedName>
        <fullName evidence="2">Acetyltransferase, GNAT family</fullName>
    </submittedName>
</protein>
<dbReference type="Gene3D" id="3.40.630.30">
    <property type="match status" value="1"/>
</dbReference>
<dbReference type="PANTHER" id="PTHR43792:SF1">
    <property type="entry name" value="N-ACETYLTRANSFERASE DOMAIN-CONTAINING PROTEIN"/>
    <property type="match status" value="1"/>
</dbReference>
<proteinExistence type="predicted"/>
<dbReference type="PROSITE" id="PS51186">
    <property type="entry name" value="GNAT"/>
    <property type="match status" value="1"/>
</dbReference>
<name>G4RFB9_PELHB</name>
<dbReference type="InterPro" id="IPR051531">
    <property type="entry name" value="N-acetyltransferase"/>
</dbReference>
<dbReference type="SUPFAM" id="SSF55729">
    <property type="entry name" value="Acyl-CoA N-acyltransferases (Nat)"/>
    <property type="match status" value="1"/>
</dbReference>